<accession>A0ABR6X2C0</accession>
<comment type="caution">
    <text evidence="2">The sequence shown here is derived from an EMBL/GenBank/DDBJ whole genome shotgun (WGS) entry which is preliminary data.</text>
</comment>
<feature type="transmembrane region" description="Helical" evidence="1">
    <location>
        <begin position="6"/>
        <end position="27"/>
    </location>
</feature>
<reference evidence="2 3" key="1">
    <citation type="submission" date="2020-08" db="EMBL/GenBank/DDBJ databases">
        <title>Novel species isolated from subtropical streams in China.</title>
        <authorList>
            <person name="Lu H."/>
        </authorList>
    </citation>
    <scope>NUCLEOTIDE SEQUENCE [LARGE SCALE GENOMIC DNA]</scope>
    <source>
        <strain evidence="2 3">KACC 16656</strain>
    </source>
</reference>
<keyword evidence="1" id="KW-0812">Transmembrane</keyword>
<keyword evidence="3" id="KW-1185">Reference proteome</keyword>
<sequence length="194" mass="22764">MEPPVWAATIVAGSAAFGWFVTHWLTLQREESRRRLEAQLNFIERQIEELYGPLAAVLFEGRRTFRDLLDSLGRDYVFPENGKLPEGELRTWLFWAEADFLPRNEYIKTLLMTKAHLIQGGEFPESYLAFLDHCNSWAVNHRRWREQQIKYSWHSKFDWPDAFETQVIATFRALKLRHSELIGELTASIRPPAA</sequence>
<keyword evidence="1" id="KW-0472">Membrane</keyword>
<dbReference type="Proteomes" id="UP000648257">
    <property type="component" value="Unassembled WGS sequence"/>
</dbReference>
<name>A0ABR6X2C0_9BURK</name>
<gene>
    <name evidence="2" type="ORF">H8K52_04960</name>
</gene>
<dbReference type="RefSeq" id="WP_186921791.1">
    <property type="nucleotide sequence ID" value="NZ_JACOFW010000004.1"/>
</dbReference>
<evidence type="ECO:0000313" key="3">
    <source>
        <dbReference type="Proteomes" id="UP000648257"/>
    </source>
</evidence>
<keyword evidence="1" id="KW-1133">Transmembrane helix</keyword>
<evidence type="ECO:0000313" key="2">
    <source>
        <dbReference type="EMBL" id="MBC3806695.1"/>
    </source>
</evidence>
<organism evidence="2 3">
    <name type="scientific">Undibacterium seohonense</name>
    <dbReference type="NCBI Taxonomy" id="1344950"/>
    <lineage>
        <taxon>Bacteria</taxon>
        <taxon>Pseudomonadati</taxon>
        <taxon>Pseudomonadota</taxon>
        <taxon>Betaproteobacteria</taxon>
        <taxon>Burkholderiales</taxon>
        <taxon>Oxalobacteraceae</taxon>
        <taxon>Undibacterium</taxon>
    </lineage>
</organism>
<protein>
    <submittedName>
        <fullName evidence="2">Uncharacterized protein</fullName>
    </submittedName>
</protein>
<evidence type="ECO:0000256" key="1">
    <source>
        <dbReference type="SAM" id="Phobius"/>
    </source>
</evidence>
<dbReference type="EMBL" id="JACOFW010000004">
    <property type="protein sequence ID" value="MBC3806695.1"/>
    <property type="molecule type" value="Genomic_DNA"/>
</dbReference>
<proteinExistence type="predicted"/>